<name>A0A2M3ZU46_9DIPT</name>
<protein>
    <submittedName>
        <fullName evidence="3">Putative secreted peptide</fullName>
    </submittedName>
</protein>
<evidence type="ECO:0000313" key="3">
    <source>
        <dbReference type="EMBL" id="MBW31960.1"/>
    </source>
</evidence>
<feature type="chain" id="PRO_5014941149" evidence="2">
    <location>
        <begin position="21"/>
        <end position="67"/>
    </location>
</feature>
<evidence type="ECO:0000256" key="1">
    <source>
        <dbReference type="SAM" id="MobiDB-lite"/>
    </source>
</evidence>
<organism evidence="3">
    <name type="scientific">Anopheles braziliensis</name>
    <dbReference type="NCBI Taxonomy" id="58242"/>
    <lineage>
        <taxon>Eukaryota</taxon>
        <taxon>Metazoa</taxon>
        <taxon>Ecdysozoa</taxon>
        <taxon>Arthropoda</taxon>
        <taxon>Hexapoda</taxon>
        <taxon>Insecta</taxon>
        <taxon>Pterygota</taxon>
        <taxon>Neoptera</taxon>
        <taxon>Endopterygota</taxon>
        <taxon>Diptera</taxon>
        <taxon>Nematocera</taxon>
        <taxon>Culicoidea</taxon>
        <taxon>Culicidae</taxon>
        <taxon>Anophelinae</taxon>
        <taxon>Anopheles</taxon>
    </lineage>
</organism>
<dbReference type="EMBL" id="GGFM01011209">
    <property type="protein sequence ID" value="MBW31960.1"/>
    <property type="molecule type" value="Transcribed_RNA"/>
</dbReference>
<sequence length="67" mass="7376">MWTHTLAPLAHSLLMGFVSSHKERATTTTTDRRRHGNSATGCNGGQKRIYHATGSGNPSLIHYLRLC</sequence>
<proteinExistence type="predicted"/>
<keyword evidence="2" id="KW-0732">Signal</keyword>
<feature type="signal peptide" evidence="2">
    <location>
        <begin position="1"/>
        <end position="20"/>
    </location>
</feature>
<feature type="region of interest" description="Disordered" evidence="1">
    <location>
        <begin position="23"/>
        <end position="44"/>
    </location>
</feature>
<dbReference type="AlphaFoldDB" id="A0A2M3ZU46"/>
<reference evidence="3" key="1">
    <citation type="submission" date="2018-01" db="EMBL/GenBank/DDBJ databases">
        <title>An insight into the sialome of Amazonian anophelines.</title>
        <authorList>
            <person name="Ribeiro J.M."/>
            <person name="Scarpassa V."/>
            <person name="Calvo E."/>
        </authorList>
    </citation>
    <scope>NUCLEOTIDE SEQUENCE</scope>
    <source>
        <tissue evidence="3">Salivary glands</tissue>
    </source>
</reference>
<accession>A0A2M3ZU46</accession>
<evidence type="ECO:0000256" key="2">
    <source>
        <dbReference type="SAM" id="SignalP"/>
    </source>
</evidence>